<evidence type="ECO:0000256" key="1">
    <source>
        <dbReference type="ARBA" id="ARBA00004651"/>
    </source>
</evidence>
<dbReference type="GO" id="GO:0071555">
    <property type="term" value="P:cell wall organization"/>
    <property type="evidence" value="ECO:0007669"/>
    <property type="project" value="InterPro"/>
</dbReference>
<dbReference type="SUPFAM" id="SSF55073">
    <property type="entry name" value="Nucleotide cyclase"/>
    <property type="match status" value="1"/>
</dbReference>
<keyword evidence="4 6" id="KW-1133">Transmembrane helix</keyword>
<dbReference type="InterPro" id="IPR050469">
    <property type="entry name" value="Diguanylate_Cyclase"/>
</dbReference>
<dbReference type="PANTHER" id="PTHR45138:SF9">
    <property type="entry name" value="DIGUANYLATE CYCLASE DGCM-RELATED"/>
    <property type="match status" value="1"/>
</dbReference>
<accession>A0A848CW38</accession>
<evidence type="ECO:0000259" key="7">
    <source>
        <dbReference type="PROSITE" id="PS50887"/>
    </source>
</evidence>
<dbReference type="EMBL" id="JABAGO010000010">
    <property type="protein sequence ID" value="NME98117.1"/>
    <property type="molecule type" value="Genomic_DNA"/>
</dbReference>
<dbReference type="GeneID" id="92839617"/>
<evidence type="ECO:0000313" key="9">
    <source>
        <dbReference type="Proteomes" id="UP000561326"/>
    </source>
</evidence>
<feature type="transmembrane region" description="Helical" evidence="6">
    <location>
        <begin position="167"/>
        <end position="188"/>
    </location>
</feature>
<keyword evidence="3 6" id="KW-0812">Transmembrane</keyword>
<evidence type="ECO:0000313" key="8">
    <source>
        <dbReference type="EMBL" id="NME98117.1"/>
    </source>
</evidence>
<gene>
    <name evidence="8" type="ORF">HF838_07570</name>
</gene>
<feature type="transmembrane region" description="Helical" evidence="6">
    <location>
        <begin position="77"/>
        <end position="104"/>
    </location>
</feature>
<feature type="transmembrane region" description="Helical" evidence="6">
    <location>
        <begin position="12"/>
        <end position="29"/>
    </location>
</feature>
<feature type="transmembrane region" description="Helical" evidence="6">
    <location>
        <begin position="135"/>
        <end position="155"/>
    </location>
</feature>
<evidence type="ECO:0000256" key="6">
    <source>
        <dbReference type="SAM" id="Phobius"/>
    </source>
</evidence>
<dbReference type="Gene3D" id="3.30.70.270">
    <property type="match status" value="1"/>
</dbReference>
<feature type="domain" description="GGDEF" evidence="7">
    <location>
        <begin position="232"/>
        <end position="364"/>
    </location>
</feature>
<dbReference type="GO" id="GO:0005886">
    <property type="term" value="C:plasma membrane"/>
    <property type="evidence" value="ECO:0007669"/>
    <property type="project" value="UniProtKB-SubCell"/>
</dbReference>
<dbReference type="Pfam" id="PF00990">
    <property type="entry name" value="GGDEF"/>
    <property type="match status" value="1"/>
</dbReference>
<dbReference type="RefSeq" id="WP_021622069.1">
    <property type="nucleotide sequence ID" value="NZ_CABKST010000158.1"/>
</dbReference>
<keyword evidence="2" id="KW-1003">Cell membrane</keyword>
<dbReference type="GO" id="GO:1902201">
    <property type="term" value="P:negative regulation of bacterial-type flagellum-dependent cell motility"/>
    <property type="evidence" value="ECO:0007669"/>
    <property type="project" value="TreeGrafter"/>
</dbReference>
<dbReference type="SMART" id="SM00267">
    <property type="entry name" value="GGDEF"/>
    <property type="match status" value="1"/>
</dbReference>
<reference evidence="8 9" key="1">
    <citation type="submission" date="2020-04" db="EMBL/GenBank/DDBJ databases">
        <authorList>
            <person name="Hitch T.C.A."/>
            <person name="Wylensek D."/>
            <person name="Clavel T."/>
        </authorList>
    </citation>
    <scope>NUCLEOTIDE SEQUENCE [LARGE SCALE GENOMIC DNA]</scope>
    <source>
        <strain evidence="8 9">WB01_D5_05</strain>
    </source>
</reference>
<evidence type="ECO:0000256" key="2">
    <source>
        <dbReference type="ARBA" id="ARBA00022475"/>
    </source>
</evidence>
<dbReference type="InterPro" id="IPR029787">
    <property type="entry name" value="Nucleotide_cyclase"/>
</dbReference>
<comment type="caution">
    <text evidence="8">The sequence shown here is derived from an EMBL/GenBank/DDBJ whole genome shotgun (WGS) entry which is preliminary data.</text>
</comment>
<dbReference type="PANTHER" id="PTHR45138">
    <property type="entry name" value="REGULATORY COMPONENTS OF SENSORY TRANSDUCTION SYSTEM"/>
    <property type="match status" value="1"/>
</dbReference>
<protein>
    <submittedName>
        <fullName evidence="8">Diguanylate cyclase</fullName>
    </submittedName>
</protein>
<feature type="transmembrane region" description="Helical" evidence="6">
    <location>
        <begin position="110"/>
        <end position="128"/>
    </location>
</feature>
<sequence>MKKGESMLKDFVINGTIVISGLFIMGQIFRNHPVRPHSSLKLKLLAALLFGLIGAVLMEFSIRIVPGVIADLRHIPVAFAALYGGVPTALVSALIIAMARIILFPAGPEALVAFGGMLLIGLGCGLLTYSKARPLVKFTLMNLFSLLIITTSLFINIPDASLFFETALYHWCISIIAGFLAFYTYIYIDQSNEAFRKLKEYSTKDFLTGLNNSRQFTIFFNTYVQRAKERGEPFSLLVIDIDHFKEVNDTYGHPNGDKILQELGQILSDAARPVDIVSRNGGEEFSVLMIDCSYTEAKEHAEHIRAMIEQHGFTTLDGDRIHITISIGGASFPETNAEEMYHFADRLLYEAKRTGRNKVCWVDILQQDGL</sequence>
<dbReference type="FunFam" id="3.30.70.270:FF:000001">
    <property type="entry name" value="Diguanylate cyclase domain protein"/>
    <property type="match status" value="1"/>
</dbReference>
<evidence type="ECO:0000256" key="5">
    <source>
        <dbReference type="ARBA" id="ARBA00023136"/>
    </source>
</evidence>
<keyword evidence="5 6" id="KW-0472">Membrane</keyword>
<feature type="transmembrane region" description="Helical" evidence="6">
    <location>
        <begin position="44"/>
        <end position="65"/>
    </location>
</feature>
<dbReference type="GO" id="GO:0052621">
    <property type="term" value="F:diguanylate cyclase activity"/>
    <property type="evidence" value="ECO:0007669"/>
    <property type="project" value="TreeGrafter"/>
</dbReference>
<dbReference type="InterPro" id="IPR000160">
    <property type="entry name" value="GGDEF_dom"/>
</dbReference>
<dbReference type="NCBIfam" id="TIGR00254">
    <property type="entry name" value="GGDEF"/>
    <property type="match status" value="1"/>
</dbReference>
<dbReference type="GO" id="GO:0000155">
    <property type="term" value="F:phosphorelay sensor kinase activity"/>
    <property type="evidence" value="ECO:0007669"/>
    <property type="project" value="InterPro"/>
</dbReference>
<dbReference type="PROSITE" id="PS50887">
    <property type="entry name" value="GGDEF"/>
    <property type="match status" value="1"/>
</dbReference>
<dbReference type="CDD" id="cd01949">
    <property type="entry name" value="GGDEF"/>
    <property type="match status" value="1"/>
</dbReference>
<dbReference type="AlphaFoldDB" id="A0A848CW38"/>
<dbReference type="InterPro" id="IPR043128">
    <property type="entry name" value="Rev_trsase/Diguanyl_cyclase"/>
</dbReference>
<name>A0A848CW38_ANEAE</name>
<organism evidence="8 9">
    <name type="scientific">Aneurinibacillus aneurinilyticus</name>
    <name type="common">Bacillus aneurinolyticus</name>
    <dbReference type="NCBI Taxonomy" id="1391"/>
    <lineage>
        <taxon>Bacteria</taxon>
        <taxon>Bacillati</taxon>
        <taxon>Bacillota</taxon>
        <taxon>Bacilli</taxon>
        <taxon>Bacillales</taxon>
        <taxon>Paenibacillaceae</taxon>
        <taxon>Aneurinibacillus group</taxon>
        <taxon>Aneurinibacillus</taxon>
    </lineage>
</organism>
<dbReference type="Proteomes" id="UP000561326">
    <property type="component" value="Unassembled WGS sequence"/>
</dbReference>
<dbReference type="Pfam" id="PF07694">
    <property type="entry name" value="5TM-5TMR_LYT"/>
    <property type="match status" value="1"/>
</dbReference>
<evidence type="ECO:0000256" key="4">
    <source>
        <dbReference type="ARBA" id="ARBA00022989"/>
    </source>
</evidence>
<dbReference type="OrthoDB" id="9759607at2"/>
<dbReference type="InterPro" id="IPR011620">
    <property type="entry name" value="Sig_transdc_His_kinase_LytS_TM"/>
</dbReference>
<evidence type="ECO:0000256" key="3">
    <source>
        <dbReference type="ARBA" id="ARBA00022692"/>
    </source>
</evidence>
<comment type="subcellular location">
    <subcellularLocation>
        <location evidence="1">Cell membrane</location>
        <topology evidence="1">Multi-pass membrane protein</topology>
    </subcellularLocation>
</comment>
<dbReference type="GO" id="GO:0043709">
    <property type="term" value="P:cell adhesion involved in single-species biofilm formation"/>
    <property type="evidence" value="ECO:0007669"/>
    <property type="project" value="TreeGrafter"/>
</dbReference>
<proteinExistence type="predicted"/>